<evidence type="ECO:0000313" key="7">
    <source>
        <dbReference type="Proteomes" id="UP000064920"/>
    </source>
</evidence>
<dbReference type="Proteomes" id="UP000064920">
    <property type="component" value="Chromosome"/>
</dbReference>
<evidence type="ECO:0000256" key="4">
    <source>
        <dbReference type="SAM" id="MobiDB-lite"/>
    </source>
</evidence>
<dbReference type="AlphaFoldDB" id="A0A0N9ZME6"/>
<dbReference type="GO" id="GO:0003700">
    <property type="term" value="F:DNA-binding transcription factor activity"/>
    <property type="evidence" value="ECO:0007669"/>
    <property type="project" value="InterPro"/>
</dbReference>
<dbReference type="RefSeq" id="WP_236852512.1">
    <property type="nucleotide sequence ID" value="NZ_CP012023.1"/>
</dbReference>
<accession>A0A0N9ZME6</accession>
<reference evidence="6 7" key="1">
    <citation type="submission" date="2015-05" db="EMBL/GenBank/DDBJ databases">
        <authorList>
            <person name="Wang D.B."/>
            <person name="Wang M."/>
        </authorList>
    </citation>
    <scope>NUCLEOTIDE SEQUENCE [LARGE SCALE GENOMIC DNA]</scope>
    <source>
        <strain evidence="6 7">IMCC 12053</strain>
    </source>
</reference>
<organism evidence="6 7">
    <name type="scientific">Celeribacter marinus</name>
    <dbReference type="NCBI Taxonomy" id="1397108"/>
    <lineage>
        <taxon>Bacteria</taxon>
        <taxon>Pseudomonadati</taxon>
        <taxon>Pseudomonadota</taxon>
        <taxon>Alphaproteobacteria</taxon>
        <taxon>Rhodobacterales</taxon>
        <taxon>Roseobacteraceae</taxon>
        <taxon>Celeribacter</taxon>
    </lineage>
</organism>
<sequence>MANRIFHTPPLGNLSDTPHHARDVQTPAVISASKPRTSTAPKIPDIPMPPAYRVEPLARYNGTSTVSGHGDKWRTQAMRSHRSPSLLWFTRGQGRFTMSGITRGFGPHNLIFLPSRTMYGFEPIGQISGYIVHLPDTDQIALPDEPLHLRFTEVMQQNEITGLIDGLAREIDNDLPGHERALALQGGLISVWLERQMSVMPDNALTPDASRRLVAAFTALIESQFRAHHSVSHYAAALGVTPTHLTRACNIANGHAASVLLADRIHFEARRLLKETDLPVKDIAHKLGFQSAAYFSRAFQKVTHVTPRGFRTSR</sequence>
<dbReference type="InterPro" id="IPR018060">
    <property type="entry name" value="HTH_AraC"/>
</dbReference>
<dbReference type="STRING" id="1397108.IMCC12053_518"/>
<dbReference type="Pfam" id="PF12833">
    <property type="entry name" value="HTH_18"/>
    <property type="match status" value="1"/>
</dbReference>
<dbReference type="InterPro" id="IPR020449">
    <property type="entry name" value="Tscrpt_reg_AraC-type_HTH"/>
</dbReference>
<feature type="domain" description="HTH araC/xylS-type" evidence="5">
    <location>
        <begin position="215"/>
        <end position="313"/>
    </location>
</feature>
<dbReference type="SUPFAM" id="SSF46689">
    <property type="entry name" value="Homeodomain-like"/>
    <property type="match status" value="1"/>
</dbReference>
<dbReference type="SMART" id="SM00342">
    <property type="entry name" value="HTH_ARAC"/>
    <property type="match status" value="1"/>
</dbReference>
<dbReference type="PROSITE" id="PS01124">
    <property type="entry name" value="HTH_ARAC_FAMILY_2"/>
    <property type="match status" value="1"/>
</dbReference>
<dbReference type="PANTHER" id="PTHR43280">
    <property type="entry name" value="ARAC-FAMILY TRANSCRIPTIONAL REGULATOR"/>
    <property type="match status" value="1"/>
</dbReference>
<gene>
    <name evidence="6" type="ORF">IMCC12053_518</name>
</gene>
<dbReference type="InterPro" id="IPR037923">
    <property type="entry name" value="HTH-like"/>
</dbReference>
<dbReference type="Gene3D" id="1.10.10.60">
    <property type="entry name" value="Homeodomain-like"/>
    <property type="match status" value="1"/>
</dbReference>
<keyword evidence="3" id="KW-0804">Transcription</keyword>
<dbReference type="PRINTS" id="PR00032">
    <property type="entry name" value="HTHARAC"/>
</dbReference>
<evidence type="ECO:0000313" key="6">
    <source>
        <dbReference type="EMBL" id="ALI54467.1"/>
    </source>
</evidence>
<proteinExistence type="predicted"/>
<dbReference type="PANTHER" id="PTHR43280:SF32">
    <property type="entry name" value="TRANSCRIPTIONAL REGULATORY PROTEIN"/>
    <property type="match status" value="1"/>
</dbReference>
<evidence type="ECO:0000256" key="1">
    <source>
        <dbReference type="ARBA" id="ARBA00023015"/>
    </source>
</evidence>
<keyword evidence="1" id="KW-0805">Transcription regulation</keyword>
<dbReference type="PATRIC" id="fig|1397108.4.peg.535"/>
<evidence type="ECO:0000256" key="3">
    <source>
        <dbReference type="ARBA" id="ARBA00023163"/>
    </source>
</evidence>
<name>A0A0N9ZME6_9RHOB</name>
<protein>
    <submittedName>
        <fullName evidence="6">Transcriptional regulator, AraC family</fullName>
    </submittedName>
</protein>
<dbReference type="EMBL" id="CP012023">
    <property type="protein sequence ID" value="ALI54467.1"/>
    <property type="molecule type" value="Genomic_DNA"/>
</dbReference>
<keyword evidence="7" id="KW-1185">Reference proteome</keyword>
<dbReference type="SUPFAM" id="SSF51215">
    <property type="entry name" value="Regulatory protein AraC"/>
    <property type="match status" value="1"/>
</dbReference>
<dbReference type="GO" id="GO:0043565">
    <property type="term" value="F:sequence-specific DNA binding"/>
    <property type="evidence" value="ECO:0007669"/>
    <property type="project" value="InterPro"/>
</dbReference>
<evidence type="ECO:0000259" key="5">
    <source>
        <dbReference type="PROSITE" id="PS01124"/>
    </source>
</evidence>
<dbReference type="KEGG" id="cmar:IMCC12053_518"/>
<keyword evidence="2" id="KW-0238">DNA-binding</keyword>
<feature type="region of interest" description="Disordered" evidence="4">
    <location>
        <begin position="1"/>
        <end position="20"/>
    </location>
</feature>
<evidence type="ECO:0000256" key="2">
    <source>
        <dbReference type="ARBA" id="ARBA00023125"/>
    </source>
</evidence>
<dbReference type="InterPro" id="IPR009057">
    <property type="entry name" value="Homeodomain-like_sf"/>
</dbReference>
<feature type="region of interest" description="Disordered" evidence="4">
    <location>
        <begin position="27"/>
        <end position="48"/>
    </location>
</feature>